<name>A0A3M8CKK4_9BACL</name>
<evidence type="ECO:0000313" key="2">
    <source>
        <dbReference type="Proteomes" id="UP000282028"/>
    </source>
</evidence>
<dbReference type="AlphaFoldDB" id="A0A3M8CKK4"/>
<proteinExistence type="predicted"/>
<reference evidence="1 2" key="1">
    <citation type="submission" date="2018-10" db="EMBL/GenBank/DDBJ databases">
        <title>Phylogenomics of Brevibacillus.</title>
        <authorList>
            <person name="Dunlap C."/>
        </authorList>
    </citation>
    <scope>NUCLEOTIDE SEQUENCE [LARGE SCALE GENOMIC DNA]</scope>
    <source>
        <strain evidence="1 2">JCM 12215</strain>
    </source>
</reference>
<gene>
    <name evidence="1" type="ORF">EDM52_04300</name>
</gene>
<comment type="caution">
    <text evidence="1">The sequence shown here is derived from an EMBL/GenBank/DDBJ whole genome shotgun (WGS) entry which is preliminary data.</text>
</comment>
<accession>A0A3M8CKK4</accession>
<keyword evidence="2" id="KW-1185">Reference proteome</keyword>
<dbReference type="RefSeq" id="WP_122907796.1">
    <property type="nucleotide sequence ID" value="NZ_CBCSBE010000002.1"/>
</dbReference>
<dbReference type="Proteomes" id="UP000282028">
    <property type="component" value="Unassembled WGS sequence"/>
</dbReference>
<dbReference type="PANTHER" id="PTHR40056:SF1">
    <property type="entry name" value="DUF1836 DOMAIN-CONTAINING PROTEIN"/>
    <property type="match status" value="1"/>
</dbReference>
<organism evidence="1 2">
    <name type="scientific">Brevibacillus invocatus</name>
    <dbReference type="NCBI Taxonomy" id="173959"/>
    <lineage>
        <taxon>Bacteria</taxon>
        <taxon>Bacillati</taxon>
        <taxon>Bacillota</taxon>
        <taxon>Bacilli</taxon>
        <taxon>Bacillales</taxon>
        <taxon>Paenibacillaceae</taxon>
        <taxon>Brevibacillus</taxon>
    </lineage>
</organism>
<sequence length="259" mass="29304">MEILQLTRKEMSQLLLCLNGAREDSPLTILREAWSSTHQHAIQNGQSFSAFITTSLSPIFEKLIKADKTERGLSLHDIVALGNQIEYTHFSVTAVQNWVKRDMKEWIGTPRNGKKYSIEQAALLYIIEDLKATLDFESIRKLFSLIFNNPEDHKDDLINPIDLYAAYSSIFEEMDADNDHIVDTAAVQSTGGRAKPMMDSLIQIKARDFADTLTHLNADQKEAIIHTIVIAILSIQSAFFQTLSRRSLNAALFLRNLHS</sequence>
<dbReference type="OrthoDB" id="2351599at2"/>
<dbReference type="EMBL" id="RHHR01000008">
    <property type="protein sequence ID" value="RNB76139.1"/>
    <property type="molecule type" value="Genomic_DNA"/>
</dbReference>
<protein>
    <submittedName>
        <fullName evidence="1">DUF1836 domain-containing protein</fullName>
    </submittedName>
</protein>
<evidence type="ECO:0000313" key="1">
    <source>
        <dbReference type="EMBL" id="RNB76139.1"/>
    </source>
</evidence>
<dbReference type="PANTHER" id="PTHR40056">
    <property type="entry name" value="HYPOTHETICAL CYTOSOLIC PROTEIN"/>
    <property type="match status" value="1"/>
</dbReference>
<dbReference type="InterPro" id="IPR014975">
    <property type="entry name" value="DUF1836"/>
</dbReference>
<dbReference type="Pfam" id="PF08876">
    <property type="entry name" value="DUF1836"/>
    <property type="match status" value="1"/>
</dbReference>